<evidence type="ECO:0000313" key="3">
    <source>
        <dbReference type="Proteomes" id="UP000663923"/>
    </source>
</evidence>
<evidence type="ECO:0000313" key="2">
    <source>
        <dbReference type="EMBL" id="QTD56140.1"/>
    </source>
</evidence>
<dbReference type="EMBL" id="CP071794">
    <property type="protein sequence ID" value="QTD56140.1"/>
    <property type="molecule type" value="Genomic_DNA"/>
</dbReference>
<gene>
    <name evidence="2" type="ORF">J4G78_00590</name>
</gene>
<protein>
    <recommendedName>
        <fullName evidence="4">Flagellar hook-length control protein FliK</fullName>
    </recommendedName>
</protein>
<feature type="region of interest" description="Disordered" evidence="1">
    <location>
        <begin position="1"/>
        <end position="87"/>
    </location>
</feature>
<accession>A0ABX7T3J6</accession>
<name>A0ABX7T3J6_9SPHN</name>
<keyword evidence="3" id="KW-1185">Reference proteome</keyword>
<organism evidence="2 3">
    <name type="scientific">Parasphingorhabdus cellanae</name>
    <dbReference type="NCBI Taxonomy" id="2806553"/>
    <lineage>
        <taxon>Bacteria</taxon>
        <taxon>Pseudomonadati</taxon>
        <taxon>Pseudomonadota</taxon>
        <taxon>Alphaproteobacteria</taxon>
        <taxon>Sphingomonadales</taxon>
        <taxon>Sphingomonadaceae</taxon>
        <taxon>Parasphingorhabdus</taxon>
    </lineage>
</organism>
<dbReference type="RefSeq" id="WP_207987962.1">
    <property type="nucleotide sequence ID" value="NZ_CP071794.1"/>
</dbReference>
<proteinExistence type="predicted"/>
<feature type="compositionally biased region" description="Low complexity" evidence="1">
    <location>
        <begin position="18"/>
        <end position="33"/>
    </location>
</feature>
<sequence>MTINHDPSANRFGPPSPRSSSSQQKASPQNQSQFERSLHQHQDHDARSQNLGKPTVSHNDDGGAEQKKNRASADHQKKGGAEKGRAHDTDAEIFAWSGIAQGSNPFQSGREIAAQSAPAGQIDMEFKAQIDRMAAAIAEQVQRGQQSQFTLQFAGGLPIESAVLARSATGYISIVLIARPGALGANDRKLLRRELKDRLQQHPIKLAEISFAGKSG</sequence>
<feature type="compositionally biased region" description="Basic and acidic residues" evidence="1">
    <location>
        <begin position="36"/>
        <end position="47"/>
    </location>
</feature>
<feature type="compositionally biased region" description="Basic and acidic residues" evidence="1">
    <location>
        <begin position="58"/>
        <end position="87"/>
    </location>
</feature>
<dbReference type="Proteomes" id="UP000663923">
    <property type="component" value="Chromosome"/>
</dbReference>
<reference evidence="2 3" key="1">
    <citation type="submission" date="2021-03" db="EMBL/GenBank/DDBJ databases">
        <title>Complete genome of Parasphingorhabdus_sp.JHSY0214.</title>
        <authorList>
            <person name="Yoo J.H."/>
            <person name="Bae J.W."/>
        </authorList>
    </citation>
    <scope>NUCLEOTIDE SEQUENCE [LARGE SCALE GENOMIC DNA]</scope>
    <source>
        <strain evidence="2 3">JHSY0214</strain>
    </source>
</reference>
<evidence type="ECO:0000256" key="1">
    <source>
        <dbReference type="SAM" id="MobiDB-lite"/>
    </source>
</evidence>
<evidence type="ECO:0008006" key="4">
    <source>
        <dbReference type="Google" id="ProtNLM"/>
    </source>
</evidence>